<keyword evidence="5" id="KW-0694">RNA-binding</keyword>
<evidence type="ECO:0000313" key="9">
    <source>
        <dbReference type="EMBL" id="KKR05653.1"/>
    </source>
</evidence>
<comment type="caution">
    <text evidence="9">The sequence shown here is derived from an EMBL/GenBank/DDBJ whole genome shotgun (WGS) entry which is preliminary data.</text>
</comment>
<keyword evidence="2 5" id="KW-0689">Ribosomal protein</keyword>
<feature type="domain" description="Large ribosomal subunit protein uL5 N-terminal" evidence="7">
    <location>
        <begin position="24"/>
        <end position="80"/>
    </location>
</feature>
<dbReference type="FunFam" id="3.30.1440.10:FF:000001">
    <property type="entry name" value="50S ribosomal protein L5"/>
    <property type="match status" value="1"/>
</dbReference>
<dbReference type="AlphaFoldDB" id="A0A0G0MR94"/>
<dbReference type="InterPro" id="IPR031309">
    <property type="entry name" value="Ribosomal_uL5_C"/>
</dbReference>
<name>A0A0G0MR94_9BACT</name>
<dbReference type="InterPro" id="IPR031310">
    <property type="entry name" value="Ribosomal_uL5_N"/>
</dbReference>
<dbReference type="NCBIfam" id="NF000585">
    <property type="entry name" value="PRK00010.1"/>
    <property type="match status" value="1"/>
</dbReference>
<dbReference type="SUPFAM" id="SSF55282">
    <property type="entry name" value="RL5-like"/>
    <property type="match status" value="1"/>
</dbReference>
<comment type="subunit">
    <text evidence="5">Part of the 50S ribosomal subunit; part of the 5S rRNA/L5/L18/L25 subcomplex. Contacts the 5S rRNA and the P site tRNA. Forms a bridge to the 30S subunit in the 70S ribosome.</text>
</comment>
<comment type="similarity">
    <text evidence="1 5 6">Belongs to the universal ribosomal protein uL5 family.</text>
</comment>
<evidence type="ECO:0000259" key="8">
    <source>
        <dbReference type="Pfam" id="PF00673"/>
    </source>
</evidence>
<dbReference type="GO" id="GO:0003735">
    <property type="term" value="F:structural constituent of ribosome"/>
    <property type="evidence" value="ECO:0007669"/>
    <property type="project" value="InterPro"/>
</dbReference>
<comment type="function">
    <text evidence="5">This is 1 of the proteins that bind and probably mediate the attachment of the 5S RNA into the large ribosomal subunit, where it forms part of the central protuberance. In the 70S ribosome it contacts protein S13 of the 30S subunit (bridge B1b), connecting the 2 subunits; this bridge is implicated in subunit movement. Contacts the P site tRNA; the 5S rRNA and some of its associated proteins might help stabilize positioning of ribosome-bound tRNAs.</text>
</comment>
<dbReference type="GO" id="GO:1990904">
    <property type="term" value="C:ribonucleoprotein complex"/>
    <property type="evidence" value="ECO:0007669"/>
    <property type="project" value="UniProtKB-KW"/>
</dbReference>
<dbReference type="PIRSF" id="PIRSF002161">
    <property type="entry name" value="Ribosomal_L5"/>
    <property type="match status" value="1"/>
</dbReference>
<dbReference type="Pfam" id="PF00281">
    <property type="entry name" value="Ribosomal_L5"/>
    <property type="match status" value="1"/>
</dbReference>
<dbReference type="HAMAP" id="MF_01333_B">
    <property type="entry name" value="Ribosomal_uL5_B"/>
    <property type="match status" value="1"/>
</dbReference>
<dbReference type="GO" id="GO:0019843">
    <property type="term" value="F:rRNA binding"/>
    <property type="evidence" value="ECO:0007669"/>
    <property type="project" value="UniProtKB-UniRule"/>
</dbReference>
<reference evidence="9 10" key="1">
    <citation type="journal article" date="2015" name="Nature">
        <title>rRNA introns, odd ribosomes, and small enigmatic genomes across a large radiation of phyla.</title>
        <authorList>
            <person name="Brown C.T."/>
            <person name="Hug L.A."/>
            <person name="Thomas B.C."/>
            <person name="Sharon I."/>
            <person name="Castelle C.J."/>
            <person name="Singh A."/>
            <person name="Wilkins M.J."/>
            <person name="Williams K.H."/>
            <person name="Banfield J.F."/>
        </authorList>
    </citation>
    <scope>NUCLEOTIDE SEQUENCE [LARGE SCALE GENOMIC DNA]</scope>
</reference>
<dbReference type="EMBL" id="LBWK01000002">
    <property type="protein sequence ID" value="KKR05653.1"/>
    <property type="molecule type" value="Genomic_DNA"/>
</dbReference>
<organism evidence="9 10">
    <name type="scientific">candidate division WS6 bacterium GW2011_GWF2_39_15</name>
    <dbReference type="NCBI Taxonomy" id="1619100"/>
    <lineage>
        <taxon>Bacteria</taxon>
        <taxon>Candidatus Dojkabacteria</taxon>
    </lineage>
</organism>
<dbReference type="Pfam" id="PF00673">
    <property type="entry name" value="Ribosomal_L5_C"/>
    <property type="match status" value="1"/>
</dbReference>
<keyword evidence="3 5" id="KW-0687">Ribonucleoprotein</keyword>
<dbReference type="PATRIC" id="fig|1619100.3.peg.706"/>
<evidence type="ECO:0000259" key="7">
    <source>
        <dbReference type="Pfam" id="PF00281"/>
    </source>
</evidence>
<evidence type="ECO:0000256" key="2">
    <source>
        <dbReference type="ARBA" id="ARBA00022980"/>
    </source>
</evidence>
<evidence type="ECO:0000256" key="3">
    <source>
        <dbReference type="ARBA" id="ARBA00023274"/>
    </source>
</evidence>
<evidence type="ECO:0000256" key="5">
    <source>
        <dbReference type="HAMAP-Rule" id="MF_01333"/>
    </source>
</evidence>
<evidence type="ECO:0000256" key="4">
    <source>
        <dbReference type="ARBA" id="ARBA00035245"/>
    </source>
</evidence>
<evidence type="ECO:0000313" key="10">
    <source>
        <dbReference type="Proteomes" id="UP000034799"/>
    </source>
</evidence>
<gene>
    <name evidence="5" type="primary">rplE</name>
    <name evidence="9" type="ORF">UT34_C0002G0160</name>
</gene>
<keyword evidence="5" id="KW-0699">rRNA-binding</keyword>
<dbReference type="STRING" id="1619100.UT34_C0002G0160"/>
<keyword evidence="5" id="KW-0820">tRNA-binding</keyword>
<accession>A0A0G0MR94</accession>
<evidence type="ECO:0000256" key="6">
    <source>
        <dbReference type="RuleBase" id="RU003930"/>
    </source>
</evidence>
<evidence type="ECO:0000256" key="1">
    <source>
        <dbReference type="ARBA" id="ARBA00008553"/>
    </source>
</evidence>
<sequence>MTRLQEDYNKRVRPELMKELNLSNFMAVPTIKKIVINCGVGEAVTNGNAIEEVSEIISLIAGQKPVVNKAKKAIAAFKIREGLEIGVSTTLRGDRMWEFFDKLVNVVFPRTKDFRGVNPKAFDGAGNYSIGILEHTVFPEIDANKVAKIRPLQLTIVTSTKDDKQAYALLDKFGFPFIKNVNKS</sequence>
<dbReference type="GO" id="GO:0006412">
    <property type="term" value="P:translation"/>
    <property type="evidence" value="ECO:0007669"/>
    <property type="project" value="UniProtKB-UniRule"/>
</dbReference>
<dbReference type="Gene3D" id="3.30.1440.10">
    <property type="match status" value="1"/>
</dbReference>
<protein>
    <recommendedName>
        <fullName evidence="4 5">Large ribosomal subunit protein uL5</fullName>
    </recommendedName>
</protein>
<dbReference type="GO" id="GO:0005840">
    <property type="term" value="C:ribosome"/>
    <property type="evidence" value="ECO:0007669"/>
    <property type="project" value="UniProtKB-KW"/>
</dbReference>
<dbReference type="InterPro" id="IPR022803">
    <property type="entry name" value="Ribosomal_uL5_dom_sf"/>
</dbReference>
<dbReference type="Proteomes" id="UP000034799">
    <property type="component" value="Unassembled WGS sequence"/>
</dbReference>
<proteinExistence type="inferred from homology"/>
<dbReference type="PANTHER" id="PTHR11994">
    <property type="entry name" value="60S RIBOSOMAL PROTEIN L11-RELATED"/>
    <property type="match status" value="1"/>
</dbReference>
<dbReference type="GO" id="GO:0000049">
    <property type="term" value="F:tRNA binding"/>
    <property type="evidence" value="ECO:0007669"/>
    <property type="project" value="UniProtKB-UniRule"/>
</dbReference>
<feature type="domain" description="Large ribosomal subunit protein uL5 C-terminal" evidence="8">
    <location>
        <begin position="84"/>
        <end position="177"/>
    </location>
</feature>
<dbReference type="InterPro" id="IPR002132">
    <property type="entry name" value="Ribosomal_uL5"/>
</dbReference>
<dbReference type="InterPro" id="IPR020930">
    <property type="entry name" value="Ribosomal_uL5_bac-type"/>
</dbReference>